<dbReference type="PROSITE" id="PS51371">
    <property type="entry name" value="CBS"/>
    <property type="match status" value="2"/>
</dbReference>
<dbReference type="PANTHER" id="PTHR12320:SF1">
    <property type="entry name" value="PROTEIN PHOSPHATASE PTC7 HOMOLOG"/>
    <property type="match status" value="1"/>
</dbReference>
<dbReference type="Proteomes" id="UP001165060">
    <property type="component" value="Unassembled WGS sequence"/>
</dbReference>
<keyword evidence="2" id="KW-0460">Magnesium</keyword>
<dbReference type="SUPFAM" id="SSF81606">
    <property type="entry name" value="PP2C-like"/>
    <property type="match status" value="1"/>
</dbReference>
<accession>A0ABQ6N3W3</accession>
<comment type="catalytic activity">
    <reaction evidence="2">
        <text>O-phospho-L-threonyl-[protein] + H2O = L-threonyl-[protein] + phosphate</text>
        <dbReference type="Rhea" id="RHEA:47004"/>
        <dbReference type="Rhea" id="RHEA-COMP:11060"/>
        <dbReference type="Rhea" id="RHEA-COMP:11605"/>
        <dbReference type="ChEBI" id="CHEBI:15377"/>
        <dbReference type="ChEBI" id="CHEBI:30013"/>
        <dbReference type="ChEBI" id="CHEBI:43474"/>
        <dbReference type="ChEBI" id="CHEBI:61977"/>
        <dbReference type="EC" id="3.1.3.16"/>
    </reaction>
</comment>
<dbReference type="SMART" id="SM00116">
    <property type="entry name" value="CBS"/>
    <property type="match status" value="2"/>
</dbReference>
<dbReference type="CDD" id="cd02205">
    <property type="entry name" value="CBS_pair_SF"/>
    <property type="match status" value="1"/>
</dbReference>
<protein>
    <recommendedName>
        <fullName evidence="2">Protein phosphatase</fullName>
        <ecNumber evidence="2">3.1.3.16</ecNumber>
    </recommendedName>
</protein>
<keyword evidence="1" id="KW-0129">CBS domain</keyword>
<dbReference type="InterPro" id="IPR039123">
    <property type="entry name" value="PPTC7"/>
</dbReference>
<feature type="region of interest" description="Disordered" evidence="3">
    <location>
        <begin position="67"/>
        <end position="89"/>
    </location>
</feature>
<dbReference type="Gene3D" id="3.10.580.10">
    <property type="entry name" value="CBS-domain"/>
    <property type="match status" value="1"/>
</dbReference>
<dbReference type="Pfam" id="PF00571">
    <property type="entry name" value="CBS"/>
    <property type="match status" value="2"/>
</dbReference>
<name>A0ABQ6N3W3_9STRA</name>
<feature type="domain" description="CBS" evidence="4">
    <location>
        <begin position="113"/>
        <end position="181"/>
    </location>
</feature>
<dbReference type="SUPFAM" id="SSF54631">
    <property type="entry name" value="CBS-domain pair"/>
    <property type="match status" value="1"/>
</dbReference>
<dbReference type="PANTHER" id="PTHR12320">
    <property type="entry name" value="PROTEIN PHOSPHATASE 2C"/>
    <property type="match status" value="1"/>
</dbReference>
<comment type="cofactor">
    <cofactor evidence="2">
        <name>Mn(2+)</name>
        <dbReference type="ChEBI" id="CHEBI:29035"/>
    </cofactor>
</comment>
<evidence type="ECO:0000256" key="1">
    <source>
        <dbReference type="PROSITE-ProRule" id="PRU00703"/>
    </source>
</evidence>
<gene>
    <name evidence="6" type="ORF">TeGR_g12902</name>
</gene>
<keyword evidence="2" id="KW-0479">Metal-binding</keyword>
<dbReference type="InterPro" id="IPR036457">
    <property type="entry name" value="PPM-type-like_dom_sf"/>
</dbReference>
<dbReference type="InterPro" id="IPR000644">
    <property type="entry name" value="CBS_dom"/>
</dbReference>
<sequence length="638" mass="70076">MASRLPSPSLRRCLQPLLASAMQPASNIAPLHPPPSPLPSLLPSLLPQPHPTAISVYAQSRSLTSQSIQSRSLPIRARGLARPRPPTSRAFSVGAKINPSRVSLSTVLRAKHSDHWVEYTISRSSSLHDAIDVMITRDLSGLMVVDLDASVNELTRQRGKVLGMISSRDLLRRIHQHSLDEWSLDAVHGELVESFMTPLASLVFARPEETVAKASEVMAHTDRVMLPVISSEGRVEGIVTAKDFLGFGVQAKEKGGKEAYLKDMAGRTGAEQTSMAEPPEYMANAIKEQQQPLFGNFGFAALPHPFKTPTGVAGNARLHGPGDYANDLDLSEDASFFYKDTPSSGVTFAGVADGVGSWRQFGVDPRLFARALMRHCKEVLAGAPGEKKDGTSAHMRPVDVLRMAHEKVIAEDVVGSCTATLMAFDNTSHQVTFSNIGDSGIIVLRHIDSNVAGSLKRDRVTRREERTSDLRVTFVSQQQLREFNHPYQLGWTGKELEKDDKTSLKTHTEACTSSIYVRRGDIIIMATDGLFDNVDIDEIQKICLEWEKDNHFIDEGGDIRARQKRWESGAALTEKSLVGVNVLAEELVRVARERSLETDRDSPFAILAKENDIMWSGGMPDDCTVTVCHVVGTQCETE</sequence>
<keyword evidence="7" id="KW-1185">Reference proteome</keyword>
<evidence type="ECO:0000256" key="2">
    <source>
        <dbReference type="RuleBase" id="RU366020"/>
    </source>
</evidence>
<evidence type="ECO:0000256" key="3">
    <source>
        <dbReference type="SAM" id="MobiDB-lite"/>
    </source>
</evidence>
<comment type="cofactor">
    <cofactor evidence="2">
        <name>Mg(2+)</name>
        <dbReference type="ChEBI" id="CHEBI:18420"/>
    </cofactor>
</comment>
<dbReference type="EMBL" id="BRYB01002122">
    <property type="protein sequence ID" value="GMI40042.1"/>
    <property type="molecule type" value="Genomic_DNA"/>
</dbReference>
<feature type="domain" description="PPM-type phosphatase" evidence="5">
    <location>
        <begin position="317"/>
        <end position="630"/>
    </location>
</feature>
<dbReference type="InterPro" id="IPR001932">
    <property type="entry name" value="PPM-type_phosphatase-like_dom"/>
</dbReference>
<keyword evidence="2" id="KW-0904">Protein phosphatase</keyword>
<dbReference type="PROSITE" id="PS51746">
    <property type="entry name" value="PPM_2"/>
    <property type="match status" value="1"/>
</dbReference>
<dbReference type="Gene3D" id="3.60.40.10">
    <property type="entry name" value="PPM-type phosphatase domain"/>
    <property type="match status" value="1"/>
</dbReference>
<organism evidence="6 7">
    <name type="scientific">Tetraparma gracilis</name>
    <dbReference type="NCBI Taxonomy" id="2962635"/>
    <lineage>
        <taxon>Eukaryota</taxon>
        <taxon>Sar</taxon>
        <taxon>Stramenopiles</taxon>
        <taxon>Ochrophyta</taxon>
        <taxon>Bolidophyceae</taxon>
        <taxon>Parmales</taxon>
        <taxon>Triparmaceae</taxon>
        <taxon>Tetraparma</taxon>
    </lineage>
</organism>
<evidence type="ECO:0000259" key="4">
    <source>
        <dbReference type="PROSITE" id="PS51371"/>
    </source>
</evidence>
<evidence type="ECO:0000259" key="5">
    <source>
        <dbReference type="PROSITE" id="PS51746"/>
    </source>
</evidence>
<keyword evidence="2" id="KW-0378">Hydrolase</keyword>
<dbReference type="EC" id="3.1.3.16" evidence="2"/>
<comment type="similarity">
    <text evidence="2">Belongs to the PP2C family.</text>
</comment>
<keyword evidence="2" id="KW-0464">Manganese</keyword>
<evidence type="ECO:0000313" key="7">
    <source>
        <dbReference type="Proteomes" id="UP001165060"/>
    </source>
</evidence>
<feature type="domain" description="CBS" evidence="4">
    <location>
        <begin position="196"/>
        <end position="254"/>
    </location>
</feature>
<comment type="caution">
    <text evidence="6">The sequence shown here is derived from an EMBL/GenBank/DDBJ whole genome shotgun (WGS) entry which is preliminary data.</text>
</comment>
<proteinExistence type="inferred from homology"/>
<evidence type="ECO:0000313" key="6">
    <source>
        <dbReference type="EMBL" id="GMI40042.1"/>
    </source>
</evidence>
<reference evidence="6 7" key="1">
    <citation type="journal article" date="2023" name="Commun. Biol.">
        <title>Genome analysis of Parmales, the sister group of diatoms, reveals the evolutionary specialization of diatoms from phago-mixotrophs to photoautotrophs.</title>
        <authorList>
            <person name="Ban H."/>
            <person name="Sato S."/>
            <person name="Yoshikawa S."/>
            <person name="Yamada K."/>
            <person name="Nakamura Y."/>
            <person name="Ichinomiya M."/>
            <person name="Sato N."/>
            <person name="Blanc-Mathieu R."/>
            <person name="Endo H."/>
            <person name="Kuwata A."/>
            <person name="Ogata H."/>
        </authorList>
    </citation>
    <scope>NUCLEOTIDE SEQUENCE [LARGE SCALE GENOMIC DNA]</scope>
</reference>
<dbReference type="InterPro" id="IPR046342">
    <property type="entry name" value="CBS_dom_sf"/>
</dbReference>
<dbReference type="SMART" id="SM00332">
    <property type="entry name" value="PP2Cc"/>
    <property type="match status" value="1"/>
</dbReference>
<comment type="catalytic activity">
    <reaction evidence="2">
        <text>O-phospho-L-seryl-[protein] + H2O = L-seryl-[protein] + phosphate</text>
        <dbReference type="Rhea" id="RHEA:20629"/>
        <dbReference type="Rhea" id="RHEA-COMP:9863"/>
        <dbReference type="Rhea" id="RHEA-COMP:11604"/>
        <dbReference type="ChEBI" id="CHEBI:15377"/>
        <dbReference type="ChEBI" id="CHEBI:29999"/>
        <dbReference type="ChEBI" id="CHEBI:43474"/>
        <dbReference type="ChEBI" id="CHEBI:83421"/>
        <dbReference type="EC" id="3.1.3.16"/>
    </reaction>
</comment>